<evidence type="ECO:0008006" key="3">
    <source>
        <dbReference type="Google" id="ProtNLM"/>
    </source>
</evidence>
<dbReference type="EMBL" id="KQ235255">
    <property type="protein sequence ID" value="KNA01536.1"/>
    <property type="molecule type" value="Genomic_DNA"/>
</dbReference>
<protein>
    <recommendedName>
        <fullName evidence="3">VIR protein</fullName>
    </recommendedName>
</protein>
<gene>
    <name evidence="1" type="ORF">PVNG_05557</name>
</gene>
<proteinExistence type="predicted"/>
<name>A0A0J9TZW7_PLAVI</name>
<dbReference type="AlphaFoldDB" id="A0A0J9TZW7"/>
<organism evidence="1 2">
    <name type="scientific">Plasmodium vivax North Korean</name>
    <dbReference type="NCBI Taxonomy" id="1035514"/>
    <lineage>
        <taxon>Eukaryota</taxon>
        <taxon>Sar</taxon>
        <taxon>Alveolata</taxon>
        <taxon>Apicomplexa</taxon>
        <taxon>Aconoidasida</taxon>
        <taxon>Haemosporida</taxon>
        <taxon>Plasmodiidae</taxon>
        <taxon>Plasmodium</taxon>
        <taxon>Plasmodium (Plasmodium)</taxon>
    </lineage>
</organism>
<dbReference type="InterPro" id="IPR008780">
    <property type="entry name" value="Plasmodium_Vir"/>
</dbReference>
<dbReference type="Proteomes" id="UP000053239">
    <property type="component" value="Unassembled WGS sequence"/>
</dbReference>
<evidence type="ECO:0000313" key="2">
    <source>
        <dbReference type="Proteomes" id="UP000053239"/>
    </source>
</evidence>
<evidence type="ECO:0000313" key="1">
    <source>
        <dbReference type="EMBL" id="KNA01536.1"/>
    </source>
</evidence>
<reference evidence="1 2" key="1">
    <citation type="submission" date="2011-09" db="EMBL/GenBank/DDBJ databases">
        <title>The Genome Sequence of Plasmodium vivax North Korean.</title>
        <authorList>
            <consortium name="The Broad Institute Genome Sequencing Platform"/>
            <consortium name="The Broad Institute Genome Sequencing Center for Infectious Disease"/>
            <person name="Neafsey D."/>
            <person name="Carlton J."/>
            <person name="Barnwell J."/>
            <person name="Collins W."/>
            <person name="Escalante A."/>
            <person name="Mullikin J."/>
            <person name="Saul A."/>
            <person name="Guigo R."/>
            <person name="Camara F."/>
            <person name="Young S.K."/>
            <person name="Zeng Q."/>
            <person name="Gargeya S."/>
            <person name="Fitzgerald M."/>
            <person name="Haas B."/>
            <person name="Abouelleil A."/>
            <person name="Alvarado L."/>
            <person name="Arachchi H.M."/>
            <person name="Berlin A."/>
            <person name="Brown A."/>
            <person name="Chapman S.B."/>
            <person name="Chen Z."/>
            <person name="Dunbar C."/>
            <person name="Freedman E."/>
            <person name="Gearin G."/>
            <person name="Gellesch M."/>
            <person name="Goldberg J."/>
            <person name="Griggs A."/>
            <person name="Gujja S."/>
            <person name="Heiman D."/>
            <person name="Howarth C."/>
            <person name="Larson L."/>
            <person name="Lui A."/>
            <person name="MacDonald P.J.P."/>
            <person name="Montmayeur A."/>
            <person name="Murphy C."/>
            <person name="Neiman D."/>
            <person name="Pearson M."/>
            <person name="Priest M."/>
            <person name="Roberts A."/>
            <person name="Saif S."/>
            <person name="Shea T."/>
            <person name="Shenoy N."/>
            <person name="Sisk P."/>
            <person name="Stolte C."/>
            <person name="Sykes S."/>
            <person name="Wortman J."/>
            <person name="Nusbaum C."/>
            <person name="Birren B."/>
        </authorList>
    </citation>
    <scope>NUCLEOTIDE SEQUENCE [LARGE SCALE GENOMIC DNA]</scope>
    <source>
        <strain evidence="1 2">North Korean</strain>
    </source>
</reference>
<dbReference type="OrthoDB" id="10414183at2759"/>
<accession>A0A0J9TZW7</accession>
<dbReference type="Pfam" id="PF05795">
    <property type="entry name" value="Plasmodium_Vir"/>
    <property type="match status" value="1"/>
</dbReference>
<sequence length="389" mass="45370">MAPSTEQDPGYLFYEKYTNLSKEFKRKVKPKDTPDHWEDCLKHVIALSKNNLPYSQNIFQELINHFSQSMIFISYEAPDCCRYINFWLNNEIRKSHSDVSSLKFSIFKDFAEKYSELKYANQKQSCKPYLNHLAPRIYIKMKLLYYFYDMYDIIKSTPTNQESTACDTLSHLHRLYNGGIENYFQHDRNFFEKLNNLKNLIKELKVESINGCRWILSKFKEPDVELEIQKQQLSKKAEMVTQETLSQEKSVRALDTAQTQLQQEVTEPPPIPEETIIAETREENHNHRETTNNDETYYHITQTDAITEIPPRIEPHRVGIVSLRTPLHPEQKEYFQPHELSNESARESSTILGSITGVLKDVEPGPVLGVSGGMGVLFILFKVFKALKI</sequence>